<feature type="domain" description="MCM AAA-lid" evidence="2">
    <location>
        <begin position="1"/>
        <end position="84"/>
    </location>
</feature>
<dbReference type="GO" id="GO:0000727">
    <property type="term" value="P:double-strand break repair via break-induced replication"/>
    <property type="evidence" value="ECO:0007669"/>
    <property type="project" value="TreeGrafter"/>
</dbReference>
<evidence type="ECO:0000259" key="2">
    <source>
        <dbReference type="Pfam" id="PF17855"/>
    </source>
</evidence>
<dbReference type="GO" id="GO:0005634">
    <property type="term" value="C:nucleus"/>
    <property type="evidence" value="ECO:0007669"/>
    <property type="project" value="TreeGrafter"/>
</dbReference>
<evidence type="ECO:0000313" key="4">
    <source>
        <dbReference type="WBParaSite" id="HNAJ_0000602401-mRNA-1"/>
    </source>
</evidence>
<dbReference type="GO" id="GO:0017116">
    <property type="term" value="F:single-stranded DNA helicase activity"/>
    <property type="evidence" value="ECO:0007669"/>
    <property type="project" value="TreeGrafter"/>
</dbReference>
<dbReference type="InterPro" id="IPR056575">
    <property type="entry name" value="WH_MCM3_C"/>
</dbReference>
<dbReference type="InterPro" id="IPR031327">
    <property type="entry name" value="MCM"/>
</dbReference>
<dbReference type="GO" id="GO:0005524">
    <property type="term" value="F:ATP binding"/>
    <property type="evidence" value="ECO:0007669"/>
    <property type="project" value="InterPro"/>
</dbReference>
<organism evidence="4">
    <name type="scientific">Rodentolepis nana</name>
    <name type="common">Dwarf tapeworm</name>
    <name type="synonym">Hymenolepis nana</name>
    <dbReference type="NCBI Taxonomy" id="102285"/>
    <lineage>
        <taxon>Eukaryota</taxon>
        <taxon>Metazoa</taxon>
        <taxon>Spiralia</taxon>
        <taxon>Lophotrochozoa</taxon>
        <taxon>Platyhelminthes</taxon>
        <taxon>Cestoda</taxon>
        <taxon>Eucestoda</taxon>
        <taxon>Cyclophyllidea</taxon>
        <taxon>Hymenolepididae</taxon>
        <taxon>Rodentolepis</taxon>
    </lineage>
</organism>
<dbReference type="STRING" id="102285.A0A0R3TG33"/>
<protein>
    <submittedName>
        <fullName evidence="4">MCM_lid domain-containing protein</fullName>
    </submittedName>
</protein>
<dbReference type="Pfam" id="PF17855">
    <property type="entry name" value="MCM_lid"/>
    <property type="match status" value="1"/>
</dbReference>
<dbReference type="GO" id="GO:0006271">
    <property type="term" value="P:DNA strand elongation involved in DNA replication"/>
    <property type="evidence" value="ECO:0007669"/>
    <property type="project" value="TreeGrafter"/>
</dbReference>
<dbReference type="Gene3D" id="3.40.50.300">
    <property type="entry name" value="P-loop containing nucleotide triphosphate hydrolases"/>
    <property type="match status" value="1"/>
</dbReference>
<dbReference type="InterPro" id="IPR027417">
    <property type="entry name" value="P-loop_NTPase"/>
</dbReference>
<dbReference type="GO" id="GO:0003697">
    <property type="term" value="F:single-stranded DNA binding"/>
    <property type="evidence" value="ECO:0007669"/>
    <property type="project" value="TreeGrafter"/>
</dbReference>
<dbReference type="PANTHER" id="PTHR11630:SF46">
    <property type="entry name" value="DNA REPLICATION LICENSING FACTOR MCM3-RELATED"/>
    <property type="match status" value="1"/>
</dbReference>
<dbReference type="SUPFAM" id="SSF52540">
    <property type="entry name" value="P-loop containing nucleoside triphosphate hydrolases"/>
    <property type="match status" value="1"/>
</dbReference>
<dbReference type="PANTHER" id="PTHR11630">
    <property type="entry name" value="DNA REPLICATION LICENSING FACTOR MCM FAMILY MEMBER"/>
    <property type="match status" value="1"/>
</dbReference>
<dbReference type="WBParaSite" id="HNAJ_0000602401-mRNA-1">
    <property type="protein sequence ID" value="HNAJ_0000602401-mRNA-1"/>
    <property type="gene ID" value="HNAJ_0000602401"/>
</dbReference>
<dbReference type="InterPro" id="IPR041562">
    <property type="entry name" value="MCM_lid"/>
</dbReference>
<reference evidence="4" key="1">
    <citation type="submission" date="2017-02" db="UniProtKB">
        <authorList>
            <consortium name="WormBaseParasite"/>
        </authorList>
    </citation>
    <scope>IDENTIFICATION</scope>
</reference>
<feature type="domain" description="MCM3-like winged helix" evidence="3">
    <location>
        <begin position="172"/>
        <end position="241"/>
    </location>
</feature>
<feature type="region of interest" description="Disordered" evidence="1">
    <location>
        <begin position="96"/>
        <end position="171"/>
    </location>
</feature>
<evidence type="ECO:0000256" key="1">
    <source>
        <dbReference type="SAM" id="MobiDB-lite"/>
    </source>
</evidence>
<name>A0A0R3TG33_RODNA</name>
<dbReference type="GO" id="GO:0042555">
    <property type="term" value="C:MCM complex"/>
    <property type="evidence" value="ECO:0007669"/>
    <property type="project" value="TreeGrafter"/>
</dbReference>
<dbReference type="Pfam" id="PF23191">
    <property type="entry name" value="WHD_MCM3_C"/>
    <property type="match status" value="1"/>
</dbReference>
<accession>A0A0R3TG33</accession>
<sequence length="241" mass="26981">LKKYIHIARQLRPQLSKEAATIISEKYCDLRMQQDSENSTMRRTQPVTARTLETLIRLATANAKARMSKTVTKKDAEAAVELISFVLFKEVLEKTTRKRRRETDEEGSGGSGVDSEPDTDGGEARKSTRRGHKRPAKEVQDSAGFEPTQATGAAAEPMEEGEEAGQSTNASQLSDARLNIFSTLVSRAFQERRIEQLSIAELVAFVTEQTREFSRAEILAGLETLHNRNRIMLTNDDVWLI</sequence>
<dbReference type="AlphaFoldDB" id="A0A0R3TG33"/>
<evidence type="ECO:0000259" key="3">
    <source>
        <dbReference type="Pfam" id="PF23191"/>
    </source>
</evidence>
<dbReference type="GO" id="GO:1902975">
    <property type="term" value="P:mitotic DNA replication initiation"/>
    <property type="evidence" value="ECO:0007669"/>
    <property type="project" value="TreeGrafter"/>
</dbReference>
<proteinExistence type="predicted"/>